<organism evidence="2 3">
    <name type="scientific">Siminovitchia thermophila</name>
    <dbReference type="NCBI Taxonomy" id="1245522"/>
    <lineage>
        <taxon>Bacteria</taxon>
        <taxon>Bacillati</taxon>
        <taxon>Bacillota</taxon>
        <taxon>Bacilli</taxon>
        <taxon>Bacillales</taxon>
        <taxon>Bacillaceae</taxon>
        <taxon>Siminovitchia</taxon>
    </lineage>
</organism>
<name>A0ABS2R6B2_9BACI</name>
<sequence>MFHLPPETFWLLLPWPLIWLSLAFFMYNKLKKEDEAEDKSE</sequence>
<gene>
    <name evidence="2" type="ORF">JOC94_002182</name>
</gene>
<protein>
    <submittedName>
        <fullName evidence="2">Uncharacterized protein</fullName>
    </submittedName>
</protein>
<evidence type="ECO:0000313" key="2">
    <source>
        <dbReference type="EMBL" id="MBM7715195.1"/>
    </source>
</evidence>
<evidence type="ECO:0000313" key="3">
    <source>
        <dbReference type="Proteomes" id="UP000823485"/>
    </source>
</evidence>
<keyword evidence="1" id="KW-0472">Membrane</keyword>
<dbReference type="Proteomes" id="UP000823485">
    <property type="component" value="Unassembled WGS sequence"/>
</dbReference>
<proteinExistence type="predicted"/>
<feature type="transmembrane region" description="Helical" evidence="1">
    <location>
        <begin position="12"/>
        <end position="30"/>
    </location>
</feature>
<reference evidence="2 3" key="1">
    <citation type="submission" date="2021-01" db="EMBL/GenBank/DDBJ databases">
        <title>Genomic Encyclopedia of Type Strains, Phase IV (KMG-IV): sequencing the most valuable type-strain genomes for metagenomic binning, comparative biology and taxonomic classification.</title>
        <authorList>
            <person name="Goeker M."/>
        </authorList>
    </citation>
    <scope>NUCLEOTIDE SEQUENCE [LARGE SCALE GENOMIC DNA]</scope>
    <source>
        <strain evidence="2 3">DSM 105453</strain>
    </source>
</reference>
<keyword evidence="3" id="KW-1185">Reference proteome</keyword>
<dbReference type="RefSeq" id="WP_268920976.1">
    <property type="nucleotide sequence ID" value="NZ_JAFBFH010000013.1"/>
</dbReference>
<evidence type="ECO:0000256" key="1">
    <source>
        <dbReference type="SAM" id="Phobius"/>
    </source>
</evidence>
<comment type="caution">
    <text evidence="2">The sequence shown here is derived from an EMBL/GenBank/DDBJ whole genome shotgun (WGS) entry which is preliminary data.</text>
</comment>
<accession>A0ABS2R6B2</accession>
<keyword evidence="1" id="KW-1133">Transmembrane helix</keyword>
<dbReference type="EMBL" id="JAFBFH010000013">
    <property type="protein sequence ID" value="MBM7715195.1"/>
    <property type="molecule type" value="Genomic_DNA"/>
</dbReference>
<keyword evidence="1" id="KW-0812">Transmembrane</keyword>